<evidence type="ECO:0000256" key="6">
    <source>
        <dbReference type="SAM" id="MobiDB-lite"/>
    </source>
</evidence>
<dbReference type="Proteomes" id="UP000545286">
    <property type="component" value="Unassembled WGS sequence"/>
</dbReference>
<keyword evidence="2" id="KW-0134">Cell wall</keyword>
<feature type="domain" description="PKD" evidence="9">
    <location>
        <begin position="264"/>
        <end position="328"/>
    </location>
</feature>
<dbReference type="Gene3D" id="3.40.50.410">
    <property type="entry name" value="von Willebrand factor, type A domain"/>
    <property type="match status" value="1"/>
</dbReference>
<dbReference type="PROSITE" id="PS50234">
    <property type="entry name" value="VWFA"/>
    <property type="match status" value="1"/>
</dbReference>
<feature type="region of interest" description="Disordered" evidence="6">
    <location>
        <begin position="325"/>
        <end position="393"/>
    </location>
</feature>
<evidence type="ECO:0000256" key="5">
    <source>
        <dbReference type="ARBA" id="ARBA00023088"/>
    </source>
</evidence>
<dbReference type="InterPro" id="IPR036465">
    <property type="entry name" value="vWFA_dom_sf"/>
</dbReference>
<evidence type="ECO:0000259" key="11">
    <source>
        <dbReference type="PROSITE" id="PS50847"/>
    </source>
</evidence>
<feature type="signal peptide" evidence="8">
    <location>
        <begin position="1"/>
        <end position="30"/>
    </location>
</feature>
<dbReference type="SUPFAM" id="SSF53300">
    <property type="entry name" value="vWA-like"/>
    <property type="match status" value="1"/>
</dbReference>
<keyword evidence="7" id="KW-1133">Transmembrane helix</keyword>
<organism evidence="12 13">
    <name type="scientific">Pseudoclavibacter helvolus</name>
    <dbReference type="NCBI Taxonomy" id="255205"/>
    <lineage>
        <taxon>Bacteria</taxon>
        <taxon>Bacillati</taxon>
        <taxon>Actinomycetota</taxon>
        <taxon>Actinomycetes</taxon>
        <taxon>Micrococcales</taxon>
        <taxon>Microbacteriaceae</taxon>
        <taxon>Pseudoclavibacter</taxon>
    </lineage>
</organism>
<dbReference type="InterPro" id="IPR056861">
    <property type="entry name" value="HMCN1-like_VWA"/>
</dbReference>
<evidence type="ECO:0000256" key="8">
    <source>
        <dbReference type="SAM" id="SignalP"/>
    </source>
</evidence>
<keyword evidence="13" id="KW-1185">Reference proteome</keyword>
<proteinExistence type="predicted"/>
<evidence type="ECO:0000256" key="3">
    <source>
        <dbReference type="ARBA" id="ARBA00022525"/>
    </source>
</evidence>
<dbReference type="InterPro" id="IPR013783">
    <property type="entry name" value="Ig-like_fold"/>
</dbReference>
<dbReference type="SUPFAM" id="SSF49299">
    <property type="entry name" value="PKD domain"/>
    <property type="match status" value="1"/>
</dbReference>
<dbReference type="PROSITE" id="PS50847">
    <property type="entry name" value="GRAM_POS_ANCHORING"/>
    <property type="match status" value="1"/>
</dbReference>
<name>A0A7W4UKN6_9MICO</name>
<evidence type="ECO:0000313" key="13">
    <source>
        <dbReference type="Proteomes" id="UP000545286"/>
    </source>
</evidence>
<dbReference type="Pfam" id="PF00801">
    <property type="entry name" value="PKD"/>
    <property type="match status" value="1"/>
</dbReference>
<dbReference type="InterPro" id="IPR019931">
    <property type="entry name" value="LPXTG_anchor"/>
</dbReference>
<feature type="domain" description="Gram-positive cocci surface proteins LPxTG" evidence="11">
    <location>
        <begin position="397"/>
        <end position="431"/>
    </location>
</feature>
<gene>
    <name evidence="12" type="ORF">FHX72_000280</name>
</gene>
<dbReference type="SMART" id="SM00327">
    <property type="entry name" value="VWA"/>
    <property type="match status" value="1"/>
</dbReference>
<dbReference type="GO" id="GO:0005975">
    <property type="term" value="P:carbohydrate metabolic process"/>
    <property type="evidence" value="ECO:0007669"/>
    <property type="project" value="UniProtKB-ARBA"/>
</dbReference>
<dbReference type="Pfam" id="PF25106">
    <property type="entry name" value="VWA_4"/>
    <property type="match status" value="1"/>
</dbReference>
<dbReference type="EMBL" id="JACHWJ010000001">
    <property type="protein sequence ID" value="MBB2956168.1"/>
    <property type="molecule type" value="Genomic_DNA"/>
</dbReference>
<evidence type="ECO:0000313" key="12">
    <source>
        <dbReference type="EMBL" id="MBB2956168.1"/>
    </source>
</evidence>
<feature type="chain" id="PRO_5030765062" description="VWFA domain-containing protein" evidence="8">
    <location>
        <begin position="31"/>
        <end position="431"/>
    </location>
</feature>
<evidence type="ECO:0000256" key="1">
    <source>
        <dbReference type="ARBA" id="ARBA00004613"/>
    </source>
</evidence>
<comment type="subcellular location">
    <subcellularLocation>
        <location evidence="1">Secreted</location>
    </subcellularLocation>
</comment>
<keyword evidence="5" id="KW-0572">Peptidoglycan-anchor</keyword>
<dbReference type="InterPro" id="IPR000601">
    <property type="entry name" value="PKD_dom"/>
</dbReference>
<dbReference type="InterPro" id="IPR052969">
    <property type="entry name" value="Thr-specific_kinase-like"/>
</dbReference>
<evidence type="ECO:0008006" key="14">
    <source>
        <dbReference type="Google" id="ProtNLM"/>
    </source>
</evidence>
<dbReference type="InterPro" id="IPR002035">
    <property type="entry name" value="VWF_A"/>
</dbReference>
<accession>A0A7W4UKN6</accession>
<feature type="domain" description="VWFA" evidence="10">
    <location>
        <begin position="47"/>
        <end position="227"/>
    </location>
</feature>
<keyword evidence="4 8" id="KW-0732">Signal</keyword>
<evidence type="ECO:0000256" key="4">
    <source>
        <dbReference type="ARBA" id="ARBA00022729"/>
    </source>
</evidence>
<dbReference type="CDD" id="cd00198">
    <property type="entry name" value="vWFA"/>
    <property type="match status" value="1"/>
</dbReference>
<evidence type="ECO:0000256" key="7">
    <source>
        <dbReference type="SAM" id="Phobius"/>
    </source>
</evidence>
<evidence type="ECO:0000256" key="2">
    <source>
        <dbReference type="ARBA" id="ARBA00022512"/>
    </source>
</evidence>
<dbReference type="Gene3D" id="2.60.40.10">
    <property type="entry name" value="Immunoglobulins"/>
    <property type="match status" value="1"/>
</dbReference>
<dbReference type="PANTHER" id="PTHR47763">
    <property type="entry name" value="ALPHA-PROTEIN KINASE VWKA"/>
    <property type="match status" value="1"/>
</dbReference>
<evidence type="ECO:0000259" key="10">
    <source>
        <dbReference type="PROSITE" id="PS50234"/>
    </source>
</evidence>
<comment type="caution">
    <text evidence="12">The sequence shown here is derived from an EMBL/GenBank/DDBJ whole genome shotgun (WGS) entry which is preliminary data.</text>
</comment>
<sequence>MPKRVRRSLTAVISGIAIAGLFAVASPAFAAPAPAEPAPTCEAVPQDVAILIDTTGSMSGAISAAQDTAVSAANTISAAGGRVALVEYKDAGDTIVAQTATDFTTDAAAFAAATETLSAYGGGDSPEAVLYALNHTLDNLSWTPSAPHAIILITDETFHDPDVADPTLTAASVTADLNASNTQVFPLLTSSFADGEGQYTALAAATGGFVTTLDGSAETIDEILERLTGEVVSRPWVKFTEESYSGVVGEAIALPTISGADCAPLDVATWSWTLVEGDPDVAPGADDEATATWGAPGTYAVTVTLTTVDGQTATATTTVVVTAAPTTTPTATETTTPTPTETSTPTPTATATATSTPTATATATPPVTVTVTPTTTAPASTTPVATPTASAAPGGGLATTGAENVGLLAGGAIALILAGLGTTLLLRRRKA</sequence>
<reference evidence="12 13" key="1">
    <citation type="submission" date="2020-08" db="EMBL/GenBank/DDBJ databases">
        <title>Sequencing the genomes of 1000 actinobacteria strains.</title>
        <authorList>
            <person name="Klenk H.-P."/>
        </authorList>
    </citation>
    <scope>NUCLEOTIDE SEQUENCE [LARGE SCALE GENOMIC DNA]</scope>
    <source>
        <strain evidence="12 13">DSM 20419</strain>
    </source>
</reference>
<feature type="compositionally biased region" description="Low complexity" evidence="6">
    <location>
        <begin position="325"/>
        <end position="392"/>
    </location>
</feature>
<dbReference type="RefSeq" id="WP_183622580.1">
    <property type="nucleotide sequence ID" value="NZ_JACHWJ010000001.1"/>
</dbReference>
<keyword evidence="7" id="KW-0472">Membrane</keyword>
<feature type="transmembrane region" description="Helical" evidence="7">
    <location>
        <begin position="405"/>
        <end position="426"/>
    </location>
</feature>
<evidence type="ECO:0000259" key="9">
    <source>
        <dbReference type="PROSITE" id="PS50093"/>
    </source>
</evidence>
<keyword evidence="7" id="KW-0812">Transmembrane</keyword>
<dbReference type="PROSITE" id="PS50093">
    <property type="entry name" value="PKD"/>
    <property type="match status" value="1"/>
</dbReference>
<dbReference type="AlphaFoldDB" id="A0A7W4UKN6"/>
<keyword evidence="3" id="KW-0964">Secreted</keyword>
<protein>
    <recommendedName>
        <fullName evidence="14">VWFA domain-containing protein</fullName>
    </recommendedName>
</protein>
<dbReference type="InterPro" id="IPR035986">
    <property type="entry name" value="PKD_dom_sf"/>
</dbReference>